<comment type="cofactor">
    <cofactor evidence="14">
        <name>Mg(2+)</name>
        <dbReference type="ChEBI" id="CHEBI:18420"/>
    </cofactor>
    <text evidence="14">Binds 1 Mg(2+) ion per subunit. Can also utilize other divalent metal cations, such as Ca(2+), Mn(2+) and Co(2+).</text>
</comment>
<dbReference type="InterPro" id="IPR009014">
    <property type="entry name" value="Transketo_C/PFOR_II"/>
</dbReference>
<dbReference type="SMART" id="SM00861">
    <property type="entry name" value="Transket_pyr"/>
    <property type="match status" value="1"/>
</dbReference>
<dbReference type="SUPFAM" id="SSF52922">
    <property type="entry name" value="TK C-terminal domain-like"/>
    <property type="match status" value="1"/>
</dbReference>
<evidence type="ECO:0000256" key="15">
    <source>
        <dbReference type="PIRSR" id="PIRSR605478-5"/>
    </source>
</evidence>
<feature type="binding site" evidence="12">
    <location>
        <position position="518"/>
    </location>
    <ligand>
        <name>substrate</name>
    </ligand>
</feature>
<dbReference type="CDD" id="cd02012">
    <property type="entry name" value="TPP_TK"/>
    <property type="match status" value="1"/>
</dbReference>
<evidence type="ECO:0000256" key="1">
    <source>
        <dbReference type="ARBA" id="ARBA00007131"/>
    </source>
</evidence>
<dbReference type="InterPro" id="IPR005478">
    <property type="entry name" value="Transketolase_bac-like"/>
</dbReference>
<dbReference type="PROSITE" id="PS00802">
    <property type="entry name" value="TRANSKETOLASE_2"/>
    <property type="match status" value="1"/>
</dbReference>
<dbReference type="OrthoDB" id="8732661at2"/>
<keyword evidence="7 14" id="KW-0460">Magnesium</keyword>
<feature type="active site" description="Proton donor" evidence="11">
    <location>
        <position position="409"/>
    </location>
</feature>
<dbReference type="Pfam" id="PF02779">
    <property type="entry name" value="Transket_pyr"/>
    <property type="match status" value="1"/>
</dbReference>
<feature type="binding site" evidence="14">
    <location>
        <position position="185"/>
    </location>
    <ligand>
        <name>Mg(2+)</name>
        <dbReference type="ChEBI" id="CHEBI:18420"/>
    </ligand>
</feature>
<dbReference type="GO" id="GO:0005829">
    <property type="term" value="C:cytosol"/>
    <property type="evidence" value="ECO:0007669"/>
    <property type="project" value="TreeGrafter"/>
</dbReference>
<reference evidence="19" key="1">
    <citation type="submission" date="2016-10" db="EMBL/GenBank/DDBJ databases">
        <authorList>
            <person name="Varghese N."/>
            <person name="Submissions S."/>
        </authorList>
    </citation>
    <scope>NUCLEOTIDE SEQUENCE [LARGE SCALE GENOMIC DNA]</scope>
    <source>
        <strain evidence="19">SP</strain>
    </source>
</reference>
<evidence type="ECO:0000256" key="9">
    <source>
        <dbReference type="ARBA" id="ARBA00049473"/>
    </source>
</evidence>
<feature type="binding site" evidence="14">
    <location>
        <position position="155"/>
    </location>
    <ligand>
        <name>Mg(2+)</name>
        <dbReference type="ChEBI" id="CHEBI:18420"/>
    </ligand>
</feature>
<comment type="function">
    <text evidence="16">Catalyzes the transfer of a two-carbon ketol group from a ketose donor to an aldose acceptor, via a covalent intermediate with the cofactor thiamine pyrophosphate.</text>
</comment>
<dbReference type="CDD" id="cd07033">
    <property type="entry name" value="TPP_PYR_DXS_TK_like"/>
    <property type="match status" value="1"/>
</dbReference>
<dbReference type="STRING" id="1503961.SAMN05421736_11415"/>
<keyword evidence="5 16" id="KW-0808">Transferase</keyword>
<evidence type="ECO:0000256" key="8">
    <source>
        <dbReference type="ARBA" id="ARBA00023052"/>
    </source>
</evidence>
<comment type="similarity">
    <text evidence="1 16">Belongs to the transketolase family.</text>
</comment>
<dbReference type="NCBIfam" id="TIGR00232">
    <property type="entry name" value="tktlase_bact"/>
    <property type="match status" value="1"/>
</dbReference>
<feature type="binding site" evidence="12">
    <location>
        <position position="471"/>
    </location>
    <ligand>
        <name>substrate</name>
    </ligand>
</feature>
<evidence type="ECO:0000256" key="5">
    <source>
        <dbReference type="ARBA" id="ARBA00022679"/>
    </source>
</evidence>
<feature type="binding site" evidence="12">
    <location>
        <position position="467"/>
    </location>
    <ligand>
        <name>substrate</name>
    </ligand>
</feature>
<dbReference type="GO" id="GO:0006098">
    <property type="term" value="P:pentose-phosphate shunt"/>
    <property type="evidence" value="ECO:0007669"/>
    <property type="project" value="TreeGrafter"/>
</dbReference>
<dbReference type="InterPro" id="IPR005475">
    <property type="entry name" value="Transketolase-like_Pyr-bd"/>
</dbReference>
<dbReference type="Gene3D" id="3.40.50.970">
    <property type="match status" value="2"/>
</dbReference>
<evidence type="ECO:0000256" key="2">
    <source>
        <dbReference type="ARBA" id="ARBA00011738"/>
    </source>
</evidence>
<evidence type="ECO:0000313" key="18">
    <source>
        <dbReference type="EMBL" id="SDZ47927.1"/>
    </source>
</evidence>
<evidence type="ECO:0000259" key="17">
    <source>
        <dbReference type="SMART" id="SM00861"/>
    </source>
</evidence>
<sequence>MSINQLAINSLRTLSIDMVESANSGHPGMPMGAAPMAYELWRNHMKHNPANPDFFNRDRFILSAGHGSALLYSLLHLTGYDLPLEELKNFRQWGSRTPGHPEYGHTVGVEATTGPLGQGIATAVGMAMGEAHLAALYNKEAFEIINHFTYVLCGDGDLMEGVAAEAVSMAGHMGLGKLIVLYDSNDISLDGDLRMSFTENVEQRFLSYGWHYIRVEDGTDTAAIGKAIVEAKDATDRPTLIEIRTVIGYGSPNKAGTSAAHGAPLGSEEIQLTKQHYGWKYEPFRVPEEVRDHFSIVKENGRRWEKEWQKLFSSYKNAYPEAAVQLEQAIQNKLPAGWDEALPLYTTDSPSMATRQASGAALNAIAGKLPSLFGGSADLASSNNTALKGFTDFANEKYGGKNIWFGVREHAMGAALNGLALHGGIRPFGGTFFVFSDYLRPAIRLAAMMKQPVVYVFTHDSIAVGEDGPTHEPVEQLPALRVIPGLTVIRPADGNETTEAYRYAFSQHESPVAMVLTRQALPILAGTKQLAAEGVRRGGYVLADAENQPDAVLIATGSEVSLAVAAKQELDKQGLAVRVVSMPSWELFEKQSKEYRLAVLPPQIKARVAIEMAYPSGWERYVGDNGKVIGISTYGASGEGKKVVSEYGFTLANVVDQVKKVVAEHD</sequence>
<evidence type="ECO:0000313" key="19">
    <source>
        <dbReference type="Proteomes" id="UP000198935"/>
    </source>
</evidence>
<evidence type="ECO:0000256" key="12">
    <source>
        <dbReference type="PIRSR" id="PIRSR605478-2"/>
    </source>
</evidence>
<dbReference type="EMBL" id="FNPI01000014">
    <property type="protein sequence ID" value="SDZ47927.1"/>
    <property type="molecule type" value="Genomic_DNA"/>
</dbReference>
<evidence type="ECO:0000256" key="13">
    <source>
        <dbReference type="PIRSR" id="PIRSR605478-3"/>
    </source>
</evidence>
<feature type="binding site" evidence="12">
    <location>
        <position position="459"/>
    </location>
    <ligand>
        <name>substrate</name>
    </ligand>
</feature>
<feature type="domain" description="Transketolase-like pyrimidine-binding" evidence="17">
    <location>
        <begin position="352"/>
        <end position="523"/>
    </location>
</feature>
<comment type="cofactor">
    <cofactor evidence="13">
        <name>thiamine diphosphate</name>
        <dbReference type="ChEBI" id="CHEBI:58937"/>
    </cofactor>
    <text evidence="13">Binds 1 thiamine pyrophosphate per subunit. During the reaction, the substrate forms a covalent intermediate with the cofactor.</text>
</comment>
<dbReference type="Pfam" id="PF00456">
    <property type="entry name" value="Transketolase_N"/>
    <property type="match status" value="1"/>
</dbReference>
<feature type="binding site" evidence="13">
    <location>
        <position position="261"/>
    </location>
    <ligand>
        <name>thiamine diphosphate</name>
        <dbReference type="ChEBI" id="CHEBI:58937"/>
    </ligand>
</feature>
<dbReference type="InterPro" id="IPR029061">
    <property type="entry name" value="THDP-binding"/>
</dbReference>
<feature type="binding site" evidence="12">
    <location>
        <position position="355"/>
    </location>
    <ligand>
        <name>substrate</name>
    </ligand>
</feature>
<dbReference type="PANTHER" id="PTHR43522">
    <property type="entry name" value="TRANSKETOLASE"/>
    <property type="match status" value="1"/>
</dbReference>
<keyword evidence="6 14" id="KW-0479">Metal-binding</keyword>
<dbReference type="GO" id="GO:0004802">
    <property type="term" value="F:transketolase activity"/>
    <property type="evidence" value="ECO:0007669"/>
    <property type="project" value="UniProtKB-UniRule"/>
</dbReference>
<dbReference type="InterPro" id="IPR055152">
    <property type="entry name" value="Transketolase-like_C_2"/>
</dbReference>
<keyword evidence="16" id="KW-0106">Calcium</keyword>
<feature type="binding site" evidence="13">
    <location>
        <position position="66"/>
    </location>
    <ligand>
        <name>thiamine diphosphate</name>
        <dbReference type="ChEBI" id="CHEBI:58937"/>
    </ligand>
</feature>
<evidence type="ECO:0000256" key="14">
    <source>
        <dbReference type="PIRSR" id="PIRSR605478-4"/>
    </source>
</evidence>
<keyword evidence="8 13" id="KW-0786">Thiamine pyrophosphate</keyword>
<feature type="site" description="Important for catalytic activity" evidence="15">
    <location>
        <position position="261"/>
    </location>
</feature>
<dbReference type="Proteomes" id="UP000198935">
    <property type="component" value="Unassembled WGS sequence"/>
</dbReference>
<evidence type="ECO:0000256" key="10">
    <source>
        <dbReference type="NCBIfam" id="TIGR00232"/>
    </source>
</evidence>
<evidence type="ECO:0000256" key="6">
    <source>
        <dbReference type="ARBA" id="ARBA00022723"/>
    </source>
</evidence>
<dbReference type="AlphaFoldDB" id="A0A1H3TD92"/>
<comment type="cofactor">
    <cofactor evidence="16">
        <name>Mg(2+)</name>
        <dbReference type="ChEBI" id="CHEBI:18420"/>
    </cofactor>
    <cofactor evidence="16">
        <name>Ca(2+)</name>
        <dbReference type="ChEBI" id="CHEBI:29108"/>
    </cofactor>
    <cofactor evidence="16">
        <name>Mn(2+)</name>
        <dbReference type="ChEBI" id="CHEBI:29035"/>
    </cofactor>
    <cofactor evidence="16">
        <name>Co(2+)</name>
        <dbReference type="ChEBI" id="CHEBI:48828"/>
    </cofactor>
    <text evidence="16">Binds 1 Mg(2+) ion per subunit. Can also utilize other divalent metal cations, such as Ca(2+), Mn(2+) and Co(2+).</text>
</comment>
<comment type="subunit">
    <text evidence="2 16">Homodimer.</text>
</comment>
<dbReference type="InterPro" id="IPR049557">
    <property type="entry name" value="Transketolase_CS"/>
</dbReference>
<dbReference type="InterPro" id="IPR033247">
    <property type="entry name" value="Transketolase_fam"/>
</dbReference>
<organism evidence="18 19">
    <name type="scientific">Evansella caseinilytica</name>
    <dbReference type="NCBI Taxonomy" id="1503961"/>
    <lineage>
        <taxon>Bacteria</taxon>
        <taxon>Bacillati</taxon>
        <taxon>Bacillota</taxon>
        <taxon>Bacilli</taxon>
        <taxon>Bacillales</taxon>
        <taxon>Bacillaceae</taxon>
        <taxon>Evansella</taxon>
    </lineage>
</organism>
<dbReference type="FunFam" id="3.40.50.920:FF:000003">
    <property type="entry name" value="Transketolase"/>
    <property type="match status" value="1"/>
</dbReference>
<feature type="binding site" evidence="12">
    <location>
        <position position="261"/>
    </location>
    <ligand>
        <name>substrate</name>
    </ligand>
</feature>
<dbReference type="Pfam" id="PF22613">
    <property type="entry name" value="Transketolase_C_1"/>
    <property type="match status" value="1"/>
</dbReference>
<accession>A0A1H3TD92</accession>
<feature type="binding site" evidence="12">
    <location>
        <position position="382"/>
    </location>
    <ligand>
        <name>substrate</name>
    </ligand>
</feature>
<name>A0A1H3TD92_9BACI</name>
<feature type="binding site" evidence="13">
    <location>
        <position position="435"/>
    </location>
    <ligand>
        <name>thiamine diphosphate</name>
        <dbReference type="ChEBI" id="CHEBI:58937"/>
    </ligand>
</feature>
<evidence type="ECO:0000256" key="4">
    <source>
        <dbReference type="ARBA" id="ARBA00016662"/>
    </source>
</evidence>
<feature type="binding site" evidence="12">
    <location>
        <position position="26"/>
    </location>
    <ligand>
        <name>substrate</name>
    </ligand>
</feature>
<feature type="binding site" evidence="14">
    <location>
        <position position="187"/>
    </location>
    <ligand>
        <name>Mg(2+)</name>
        <dbReference type="ChEBI" id="CHEBI:18420"/>
    </ligand>
</feature>
<gene>
    <name evidence="18" type="ORF">SAMN05421736_11415</name>
</gene>
<dbReference type="GO" id="GO:0046872">
    <property type="term" value="F:metal ion binding"/>
    <property type="evidence" value="ECO:0007669"/>
    <property type="project" value="UniProtKB-KW"/>
</dbReference>
<feature type="binding site" evidence="13">
    <location>
        <begin position="114"/>
        <end position="116"/>
    </location>
    <ligand>
        <name>thiamine diphosphate</name>
        <dbReference type="ChEBI" id="CHEBI:58937"/>
    </ligand>
</feature>
<feature type="site" description="Important for catalytic activity" evidence="15">
    <location>
        <position position="26"/>
    </location>
</feature>
<evidence type="ECO:0000256" key="11">
    <source>
        <dbReference type="PIRSR" id="PIRSR605478-1"/>
    </source>
</evidence>
<dbReference type="FunFam" id="3.40.50.970:FF:000003">
    <property type="entry name" value="Transketolase"/>
    <property type="match status" value="1"/>
</dbReference>
<evidence type="ECO:0000256" key="3">
    <source>
        <dbReference type="ARBA" id="ARBA00013152"/>
    </source>
</evidence>
<dbReference type="EC" id="2.2.1.1" evidence="3 10"/>
<feature type="binding site" evidence="13">
    <location>
        <position position="156"/>
    </location>
    <ligand>
        <name>thiamine diphosphate</name>
        <dbReference type="ChEBI" id="CHEBI:58937"/>
    </ligand>
</feature>
<dbReference type="PROSITE" id="PS00801">
    <property type="entry name" value="TRANSKETOLASE_1"/>
    <property type="match status" value="1"/>
</dbReference>
<dbReference type="PANTHER" id="PTHR43522:SF2">
    <property type="entry name" value="TRANSKETOLASE 1-RELATED"/>
    <property type="match status" value="1"/>
</dbReference>
<dbReference type="InterPro" id="IPR005474">
    <property type="entry name" value="Transketolase_N"/>
</dbReference>
<evidence type="ECO:0000256" key="7">
    <source>
        <dbReference type="ARBA" id="ARBA00022842"/>
    </source>
</evidence>
<proteinExistence type="inferred from homology"/>
<protein>
    <recommendedName>
        <fullName evidence="4 10">Transketolase</fullName>
        <ecNumber evidence="3 10">2.2.1.1</ecNumber>
    </recommendedName>
</protein>
<dbReference type="Gene3D" id="3.40.50.920">
    <property type="match status" value="1"/>
</dbReference>
<dbReference type="SUPFAM" id="SSF52518">
    <property type="entry name" value="Thiamin diphosphate-binding fold (THDP-binding)"/>
    <property type="match status" value="2"/>
</dbReference>
<evidence type="ECO:0000256" key="16">
    <source>
        <dbReference type="RuleBase" id="RU004996"/>
    </source>
</evidence>
<dbReference type="FunFam" id="3.40.50.970:FF:000004">
    <property type="entry name" value="Transketolase"/>
    <property type="match status" value="1"/>
</dbReference>
<comment type="catalytic activity">
    <reaction evidence="9 16">
        <text>D-sedoheptulose 7-phosphate + D-glyceraldehyde 3-phosphate = aldehydo-D-ribose 5-phosphate + D-xylulose 5-phosphate</text>
        <dbReference type="Rhea" id="RHEA:10508"/>
        <dbReference type="ChEBI" id="CHEBI:57483"/>
        <dbReference type="ChEBI" id="CHEBI:57737"/>
        <dbReference type="ChEBI" id="CHEBI:58273"/>
        <dbReference type="ChEBI" id="CHEBI:59776"/>
        <dbReference type="EC" id="2.2.1.1"/>
    </reaction>
</comment>
<keyword evidence="19" id="KW-1185">Reference proteome</keyword>
<feature type="binding site" evidence="13">
    <location>
        <position position="185"/>
    </location>
    <ligand>
        <name>thiamine diphosphate</name>
        <dbReference type="ChEBI" id="CHEBI:58937"/>
    </ligand>
</feature>
<dbReference type="InterPro" id="IPR020826">
    <property type="entry name" value="Transketolase_BS"/>
</dbReference>